<reference evidence="1 2" key="1">
    <citation type="submission" date="2020-04" db="EMBL/GenBank/DDBJ databases">
        <authorList>
            <person name="Wallbank WR R."/>
            <person name="Pardo Diaz C."/>
            <person name="Kozak K."/>
            <person name="Martin S."/>
            <person name="Jiggins C."/>
            <person name="Moest M."/>
            <person name="Warren A I."/>
            <person name="Byers J.R.P. K."/>
            <person name="Montejo-Kovacevich G."/>
            <person name="Yen C E."/>
        </authorList>
    </citation>
    <scope>NUCLEOTIDE SEQUENCE [LARGE SCALE GENOMIC DNA]</scope>
</reference>
<sequence length="172" mass="19246">MPSISGISARLTCLNELPDIHILDTQDVLNSLQEKSSGMPEPQTRDAYYDYTTEGYNDDEIPAQICDPLKCHDIIDCMILKDELMMNDDPHSEYIINLVTTVSKINMTEISGTDWESIKGCISNACHGGYLSIINCMKGMTTIYGLQHSRMAHETIKKLGDIVDDLKITKGR</sequence>
<organism evidence="1 2">
    <name type="scientific">Arctia plantaginis</name>
    <name type="common">Wood tiger moth</name>
    <name type="synonym">Phalaena plantaginis</name>
    <dbReference type="NCBI Taxonomy" id="874455"/>
    <lineage>
        <taxon>Eukaryota</taxon>
        <taxon>Metazoa</taxon>
        <taxon>Ecdysozoa</taxon>
        <taxon>Arthropoda</taxon>
        <taxon>Hexapoda</taxon>
        <taxon>Insecta</taxon>
        <taxon>Pterygota</taxon>
        <taxon>Neoptera</taxon>
        <taxon>Endopterygota</taxon>
        <taxon>Lepidoptera</taxon>
        <taxon>Glossata</taxon>
        <taxon>Ditrysia</taxon>
        <taxon>Noctuoidea</taxon>
        <taxon>Erebidae</taxon>
        <taxon>Arctiinae</taxon>
        <taxon>Arctia</taxon>
    </lineage>
</organism>
<comment type="caution">
    <text evidence="1">The sequence shown here is derived from an EMBL/GenBank/DDBJ whole genome shotgun (WGS) entry which is preliminary data.</text>
</comment>
<proteinExistence type="predicted"/>
<evidence type="ECO:0000313" key="2">
    <source>
        <dbReference type="Proteomes" id="UP000494256"/>
    </source>
</evidence>
<protein>
    <submittedName>
        <fullName evidence="1">Uncharacterized protein</fullName>
    </submittedName>
</protein>
<evidence type="ECO:0000313" key="1">
    <source>
        <dbReference type="EMBL" id="CAB3244985.1"/>
    </source>
</evidence>
<dbReference type="AlphaFoldDB" id="A0A8S1AE61"/>
<dbReference type="EMBL" id="CADEBD010000322">
    <property type="protein sequence ID" value="CAB3244985.1"/>
    <property type="molecule type" value="Genomic_DNA"/>
</dbReference>
<dbReference type="Proteomes" id="UP000494256">
    <property type="component" value="Unassembled WGS sequence"/>
</dbReference>
<accession>A0A8S1AE61</accession>
<dbReference type="OrthoDB" id="8120565at2759"/>
<gene>
    <name evidence="1" type="ORF">APLA_LOCUS10902</name>
</gene>
<name>A0A8S1AE61_ARCPL</name>